<proteinExistence type="predicted"/>
<evidence type="ECO:0008006" key="6">
    <source>
        <dbReference type="Google" id="ProtNLM"/>
    </source>
</evidence>
<dbReference type="GO" id="GO:0005737">
    <property type="term" value="C:cytoplasm"/>
    <property type="evidence" value="ECO:0007669"/>
    <property type="project" value="TreeGrafter"/>
</dbReference>
<gene>
    <name evidence="4" type="ORF">CYLTODRAFT_428268</name>
</gene>
<dbReference type="SUPFAM" id="SSF51101">
    <property type="entry name" value="Mannose-binding lectins"/>
    <property type="match status" value="1"/>
</dbReference>
<name>A0A0D7BU59_9AGAR</name>
<evidence type="ECO:0000259" key="2">
    <source>
        <dbReference type="Pfam" id="PF01419"/>
    </source>
</evidence>
<feature type="chain" id="PRO_5002317555" description="Jacalin-type lectin domain-containing protein" evidence="1">
    <location>
        <begin position="19"/>
        <end position="453"/>
    </location>
</feature>
<keyword evidence="5" id="KW-1185">Reference proteome</keyword>
<dbReference type="Pfam" id="PF22669">
    <property type="entry name" value="Exo_endo_phos2"/>
    <property type="match status" value="1"/>
</dbReference>
<dbReference type="InterPro" id="IPR000300">
    <property type="entry name" value="IPPc"/>
</dbReference>
<dbReference type="InterPro" id="IPR001229">
    <property type="entry name" value="Jacalin-like_lectin_dom"/>
</dbReference>
<dbReference type="InterPro" id="IPR036691">
    <property type="entry name" value="Endo/exonu/phosph_ase_sf"/>
</dbReference>
<protein>
    <recommendedName>
        <fullName evidence="6">Jacalin-type lectin domain-containing protein</fullName>
    </recommendedName>
</protein>
<organism evidence="4 5">
    <name type="scientific">Cylindrobasidium torrendii FP15055 ss-10</name>
    <dbReference type="NCBI Taxonomy" id="1314674"/>
    <lineage>
        <taxon>Eukaryota</taxon>
        <taxon>Fungi</taxon>
        <taxon>Dikarya</taxon>
        <taxon>Basidiomycota</taxon>
        <taxon>Agaricomycotina</taxon>
        <taxon>Agaricomycetes</taxon>
        <taxon>Agaricomycetidae</taxon>
        <taxon>Agaricales</taxon>
        <taxon>Marasmiineae</taxon>
        <taxon>Physalacriaceae</taxon>
        <taxon>Cylindrobasidium</taxon>
    </lineage>
</organism>
<dbReference type="PANTHER" id="PTHR16320:SF1">
    <property type="entry name" value="SPHINGOMYELINASE DDB_G0288017"/>
    <property type="match status" value="1"/>
</dbReference>
<dbReference type="GO" id="GO:0004767">
    <property type="term" value="F:sphingomyelin phosphodiesterase activity"/>
    <property type="evidence" value="ECO:0007669"/>
    <property type="project" value="InterPro"/>
</dbReference>
<dbReference type="SUPFAM" id="SSF56219">
    <property type="entry name" value="DNase I-like"/>
    <property type="match status" value="1"/>
</dbReference>
<dbReference type="AlphaFoldDB" id="A0A0D7BU59"/>
<dbReference type="Pfam" id="PF01419">
    <property type="entry name" value="Jacalin"/>
    <property type="match status" value="1"/>
</dbReference>
<dbReference type="Gene3D" id="3.60.10.10">
    <property type="entry name" value="Endonuclease/exonuclease/phosphatase"/>
    <property type="match status" value="1"/>
</dbReference>
<evidence type="ECO:0000313" key="4">
    <source>
        <dbReference type="EMBL" id="KIY73689.1"/>
    </source>
</evidence>
<evidence type="ECO:0000259" key="3">
    <source>
        <dbReference type="Pfam" id="PF22669"/>
    </source>
</evidence>
<feature type="signal peptide" evidence="1">
    <location>
        <begin position="1"/>
        <end position="18"/>
    </location>
</feature>
<dbReference type="GO" id="GO:0046856">
    <property type="term" value="P:phosphatidylinositol dephosphorylation"/>
    <property type="evidence" value="ECO:0007669"/>
    <property type="project" value="InterPro"/>
</dbReference>
<reference evidence="4 5" key="1">
    <citation type="journal article" date="2015" name="Fungal Genet. Biol.">
        <title>Evolution of novel wood decay mechanisms in Agaricales revealed by the genome sequences of Fistulina hepatica and Cylindrobasidium torrendii.</title>
        <authorList>
            <person name="Floudas D."/>
            <person name="Held B.W."/>
            <person name="Riley R."/>
            <person name="Nagy L.G."/>
            <person name="Koehler G."/>
            <person name="Ransdell A.S."/>
            <person name="Younus H."/>
            <person name="Chow J."/>
            <person name="Chiniquy J."/>
            <person name="Lipzen A."/>
            <person name="Tritt A."/>
            <person name="Sun H."/>
            <person name="Haridas S."/>
            <person name="LaButti K."/>
            <person name="Ohm R.A."/>
            <person name="Kues U."/>
            <person name="Blanchette R.A."/>
            <person name="Grigoriev I.V."/>
            <person name="Minto R.E."/>
            <person name="Hibbett D.S."/>
        </authorList>
    </citation>
    <scope>NUCLEOTIDE SEQUENCE [LARGE SCALE GENOMIC DNA]</scope>
    <source>
        <strain evidence="4 5">FP15055 ss-10</strain>
    </source>
</reference>
<dbReference type="PANTHER" id="PTHR16320">
    <property type="entry name" value="SPHINGOMYELINASE FAMILY MEMBER"/>
    <property type="match status" value="1"/>
</dbReference>
<feature type="domain" description="Inositol polyphosphate-related phosphatase" evidence="3">
    <location>
        <begin position="56"/>
        <end position="202"/>
    </location>
</feature>
<dbReference type="Gene3D" id="2.100.10.30">
    <property type="entry name" value="Jacalin-like lectin domain"/>
    <property type="match status" value="1"/>
</dbReference>
<sequence>MAAHLVFTAVVLAGAVAADKTSGTFSVLSMNVAGLPELLSSGDPQANTALISPRLAPYNIINVQEDFNYHATLYAGDNHAYRTPTSGGVPFGSGLNTLSDFQYIDLDRVTWDDCNSNNGDCLTPKGFTYARVRVSDGMYVDVYNAHTDAGSDDGDRTARKSNLAQVAAYAKVNSVGMPVAIFGDTNSRYSNAVDGASLRSLVSDLGATDAWVSNIRGGVPPALNTDAIVCDFPFAVGTSQATMVACEVVDKILTRPGSAIELTTTSYTSENDAFVNASGYPLSDHYPISATVSWKLSSTLRMGDSAGGPHADTFTDLASNLAANNVPTMTSFTISSGNRIDRVSYDLTYPDGSKQTISHGGSGGTAKTLSLAGDYITGLTFCTGQKNDHTRVFYIKATTKGGKTLEGGSSTSDCVTVSVPTDAGSGGAWGLVGFWGRAGDETDRLGPFWGAVY</sequence>
<dbReference type="STRING" id="1314674.A0A0D7BU59"/>
<dbReference type="OrthoDB" id="40902at2759"/>
<evidence type="ECO:0000313" key="5">
    <source>
        <dbReference type="Proteomes" id="UP000054007"/>
    </source>
</evidence>
<feature type="domain" description="Jacalin-type lectin" evidence="2">
    <location>
        <begin position="307"/>
        <end position="446"/>
    </location>
</feature>
<evidence type="ECO:0000256" key="1">
    <source>
        <dbReference type="SAM" id="SignalP"/>
    </source>
</evidence>
<dbReference type="InterPro" id="IPR036404">
    <property type="entry name" value="Jacalin-like_lectin_dom_sf"/>
</dbReference>
<dbReference type="InterPro" id="IPR038772">
    <property type="entry name" value="Sph/SMPD2-like"/>
</dbReference>
<dbReference type="Proteomes" id="UP000054007">
    <property type="component" value="Unassembled WGS sequence"/>
</dbReference>
<dbReference type="GO" id="GO:0016791">
    <property type="term" value="F:phosphatase activity"/>
    <property type="evidence" value="ECO:0007669"/>
    <property type="project" value="InterPro"/>
</dbReference>
<accession>A0A0D7BU59</accession>
<dbReference type="EMBL" id="KN880434">
    <property type="protein sequence ID" value="KIY73689.1"/>
    <property type="molecule type" value="Genomic_DNA"/>
</dbReference>
<keyword evidence="1" id="KW-0732">Signal</keyword>